<protein>
    <submittedName>
        <fullName evidence="1">Uncharacterized protein</fullName>
    </submittedName>
</protein>
<dbReference type="Pfam" id="PF25209">
    <property type="entry name" value="Phage_capsid_4"/>
    <property type="match status" value="1"/>
</dbReference>
<evidence type="ECO:0000313" key="1">
    <source>
        <dbReference type="EMBL" id="KKK52074.1"/>
    </source>
</evidence>
<organism evidence="1">
    <name type="scientific">marine sediment metagenome</name>
    <dbReference type="NCBI Taxonomy" id="412755"/>
    <lineage>
        <taxon>unclassified sequences</taxon>
        <taxon>metagenomes</taxon>
        <taxon>ecological metagenomes</taxon>
    </lineage>
</organism>
<feature type="non-terminal residue" evidence="1">
    <location>
        <position position="287"/>
    </location>
</feature>
<gene>
    <name evidence="1" type="ORF">LCGC14_3108600</name>
</gene>
<dbReference type="AlphaFoldDB" id="A0A0F8YD55"/>
<sequence>MPSPHVSTNFGDLLDPRFEKIFFDQLKQLQSMLPELYTFVGTNNRNDMRWSEVGTLPNWPEFTGTVNYKDSAQDFDTTATPVEYADGIQVERKLFDDDQYNIMDQRPKALSTAYHRTREGHGASMFTNAFGLNTTWYSNSEGVALVSNSHTTNSGASTASGFDNLGTSAISATALASARINMRNFRGDQAERIDVQPDEIWIPPDLFEEAFEIVNSLGKVDTANNNRNVHQGVYTVKEWNYLTDANDWFVGDSVTRAQMVFWTDRIPVEFAFAEDLDTIIAKWRGYA</sequence>
<reference evidence="1" key="1">
    <citation type="journal article" date="2015" name="Nature">
        <title>Complex archaea that bridge the gap between prokaryotes and eukaryotes.</title>
        <authorList>
            <person name="Spang A."/>
            <person name="Saw J.H."/>
            <person name="Jorgensen S.L."/>
            <person name="Zaremba-Niedzwiedzka K."/>
            <person name="Martijn J."/>
            <person name="Lind A.E."/>
            <person name="van Eijk R."/>
            <person name="Schleper C."/>
            <person name="Guy L."/>
            <person name="Ettema T.J."/>
        </authorList>
    </citation>
    <scope>NUCLEOTIDE SEQUENCE</scope>
</reference>
<name>A0A0F8YD55_9ZZZZ</name>
<accession>A0A0F8YD55</accession>
<comment type="caution">
    <text evidence="1">The sequence shown here is derived from an EMBL/GenBank/DDBJ whole genome shotgun (WGS) entry which is preliminary data.</text>
</comment>
<dbReference type="EMBL" id="LAZR01067202">
    <property type="protein sequence ID" value="KKK52074.1"/>
    <property type="molecule type" value="Genomic_DNA"/>
</dbReference>
<proteinExistence type="predicted"/>